<feature type="transmembrane region" description="Helical" evidence="6">
    <location>
        <begin position="457"/>
        <end position="478"/>
    </location>
</feature>
<evidence type="ECO:0000256" key="3">
    <source>
        <dbReference type="ARBA" id="ARBA00022989"/>
    </source>
</evidence>
<dbReference type="InterPro" id="IPR011701">
    <property type="entry name" value="MFS"/>
</dbReference>
<feature type="compositionally biased region" description="Polar residues" evidence="5">
    <location>
        <begin position="275"/>
        <end position="290"/>
    </location>
</feature>
<dbReference type="GO" id="GO:0016020">
    <property type="term" value="C:membrane"/>
    <property type="evidence" value="ECO:0007669"/>
    <property type="project" value="UniProtKB-SubCell"/>
</dbReference>
<keyword evidence="4 6" id="KW-0472">Membrane</keyword>
<evidence type="ECO:0000313" key="8">
    <source>
        <dbReference type="Proteomes" id="UP000504606"/>
    </source>
</evidence>
<evidence type="ECO:0000256" key="4">
    <source>
        <dbReference type="ARBA" id="ARBA00023136"/>
    </source>
</evidence>
<dbReference type="CDD" id="cd17398">
    <property type="entry name" value="MFS_FLVCR_like"/>
    <property type="match status" value="1"/>
</dbReference>
<feature type="transmembrane region" description="Helical" evidence="6">
    <location>
        <begin position="395"/>
        <end position="412"/>
    </location>
</feature>
<sequence>MSASKPRQQDGQLGWAPVATAEEDELEELVLGGSAAALSPAGPSSRNGEAAAVAMGEVRVLRRRWLMLALFSVTSMANAAHWIMYAIIANIATRYYNVSDMAINWTSIVFMAAYVPLVFPASWIIEKKGLRVAVLLGCSLMCAGSWLKVVSAAPDRFDIAFIGQTIIGVAQMFTLGVPGRLAAVWFGAKEVSFACAVGVFGNQLGIALGFLIPPAMVGNHEDLEQITADLKVLYYVFAAVPTAVLVLLVLFFEKRPPVPPSLAQAALLKQQQHQSNGATNGHQTKSQPSQAEEGVPGKAKSARGDSHYARTIKQLLTNPSYLLLILGYGMNVGTFYAVSTLLNQIILAKFPLAENPSANEDAGRVGLTMVLMGVLGSIAGGLVLDTWHKFKETTIVIYILAVLGMVAFTFSVSSSNMVLVYVTAGFLGFFTTGYVPVGYEFGAELTYPHSESTSVGLLNAAGESIGIVLVLGAGEVLQLYGSEITNYGFIGTLILGLFISLFIKNDLRRLAASKQQQDLHNEQTGKEHTRF</sequence>
<dbReference type="Proteomes" id="UP000504606">
    <property type="component" value="Unplaced"/>
</dbReference>
<reference evidence="9" key="1">
    <citation type="submission" date="2025-08" db="UniProtKB">
        <authorList>
            <consortium name="RefSeq"/>
        </authorList>
    </citation>
    <scope>IDENTIFICATION</scope>
    <source>
        <tissue evidence="9">Whole organism</tissue>
    </source>
</reference>
<dbReference type="PROSITE" id="PS50850">
    <property type="entry name" value="MFS"/>
    <property type="match status" value="1"/>
</dbReference>
<comment type="subcellular location">
    <subcellularLocation>
        <location evidence="1">Membrane</location>
        <topology evidence="1">Multi-pass membrane protein</topology>
    </subcellularLocation>
</comment>
<feature type="domain" description="Major facilitator superfamily (MFS) profile" evidence="7">
    <location>
        <begin position="66"/>
        <end position="508"/>
    </location>
</feature>
<feature type="transmembrane region" description="Helical" evidence="6">
    <location>
        <begin position="232"/>
        <end position="252"/>
    </location>
</feature>
<name>A0A6J1SMX2_FRAOC</name>
<dbReference type="GO" id="GO:0015232">
    <property type="term" value="F:heme transmembrane transporter activity"/>
    <property type="evidence" value="ECO:0007669"/>
    <property type="project" value="TreeGrafter"/>
</dbReference>
<evidence type="ECO:0000259" key="7">
    <source>
        <dbReference type="PROSITE" id="PS50850"/>
    </source>
</evidence>
<dbReference type="Gene3D" id="1.20.1250.20">
    <property type="entry name" value="MFS general substrate transporter like domains"/>
    <property type="match status" value="1"/>
</dbReference>
<dbReference type="SUPFAM" id="SSF103473">
    <property type="entry name" value="MFS general substrate transporter"/>
    <property type="match status" value="1"/>
</dbReference>
<dbReference type="PANTHER" id="PTHR10924">
    <property type="entry name" value="MAJOR FACILITATOR SUPERFAMILY PROTEIN-RELATED"/>
    <property type="match status" value="1"/>
</dbReference>
<feature type="transmembrane region" description="Helical" evidence="6">
    <location>
        <begin position="362"/>
        <end position="383"/>
    </location>
</feature>
<keyword evidence="2 6" id="KW-0812">Transmembrane</keyword>
<dbReference type="InterPro" id="IPR020846">
    <property type="entry name" value="MFS_dom"/>
</dbReference>
<organism evidence="8 9">
    <name type="scientific">Frankliniella occidentalis</name>
    <name type="common">Western flower thrips</name>
    <name type="synonym">Euthrips occidentalis</name>
    <dbReference type="NCBI Taxonomy" id="133901"/>
    <lineage>
        <taxon>Eukaryota</taxon>
        <taxon>Metazoa</taxon>
        <taxon>Ecdysozoa</taxon>
        <taxon>Arthropoda</taxon>
        <taxon>Hexapoda</taxon>
        <taxon>Insecta</taxon>
        <taxon>Pterygota</taxon>
        <taxon>Neoptera</taxon>
        <taxon>Paraneoptera</taxon>
        <taxon>Thysanoptera</taxon>
        <taxon>Terebrantia</taxon>
        <taxon>Thripoidea</taxon>
        <taxon>Thripidae</taxon>
        <taxon>Frankliniella</taxon>
    </lineage>
</organism>
<feature type="transmembrane region" description="Helical" evidence="6">
    <location>
        <begin position="132"/>
        <end position="153"/>
    </location>
</feature>
<feature type="transmembrane region" description="Helical" evidence="6">
    <location>
        <begin position="65"/>
        <end position="91"/>
    </location>
</feature>
<evidence type="ECO:0000256" key="6">
    <source>
        <dbReference type="SAM" id="Phobius"/>
    </source>
</evidence>
<dbReference type="FunFam" id="1.20.1250.20:FF:000101">
    <property type="entry name" value="feline leukemia virus subgroup C receptor-related protein 2"/>
    <property type="match status" value="1"/>
</dbReference>
<feature type="transmembrane region" description="Helical" evidence="6">
    <location>
        <begin position="191"/>
        <end position="212"/>
    </location>
</feature>
<dbReference type="GO" id="GO:0097037">
    <property type="term" value="P:heme export"/>
    <property type="evidence" value="ECO:0007669"/>
    <property type="project" value="TreeGrafter"/>
</dbReference>
<feature type="region of interest" description="Disordered" evidence="5">
    <location>
        <begin position="273"/>
        <end position="305"/>
    </location>
</feature>
<dbReference type="InterPro" id="IPR036259">
    <property type="entry name" value="MFS_trans_sf"/>
</dbReference>
<dbReference type="InterPro" id="IPR049680">
    <property type="entry name" value="FLVCR1-2_SLC49-like"/>
</dbReference>
<gene>
    <name evidence="9" type="primary">LOC113207495</name>
</gene>
<keyword evidence="3 6" id="KW-1133">Transmembrane helix</keyword>
<feature type="transmembrane region" description="Helical" evidence="6">
    <location>
        <begin position="484"/>
        <end position="503"/>
    </location>
</feature>
<dbReference type="GeneID" id="113207495"/>
<keyword evidence="8" id="KW-1185">Reference proteome</keyword>
<dbReference type="GO" id="GO:0020037">
    <property type="term" value="F:heme binding"/>
    <property type="evidence" value="ECO:0007669"/>
    <property type="project" value="TreeGrafter"/>
</dbReference>
<evidence type="ECO:0000256" key="1">
    <source>
        <dbReference type="ARBA" id="ARBA00004141"/>
    </source>
</evidence>
<evidence type="ECO:0000313" key="9">
    <source>
        <dbReference type="RefSeq" id="XP_026279871.2"/>
    </source>
</evidence>
<evidence type="ECO:0000256" key="5">
    <source>
        <dbReference type="SAM" id="MobiDB-lite"/>
    </source>
</evidence>
<accession>A0A6J1SMX2</accession>
<proteinExistence type="predicted"/>
<dbReference type="AlphaFoldDB" id="A0A6J1SMX2"/>
<protein>
    <submittedName>
        <fullName evidence="9">Uncharacterized MFS-type transporter C09D4.1 isoform X2</fullName>
    </submittedName>
</protein>
<feature type="transmembrane region" description="Helical" evidence="6">
    <location>
        <begin position="103"/>
        <end position="125"/>
    </location>
</feature>
<dbReference type="RefSeq" id="XP_026279871.2">
    <property type="nucleotide sequence ID" value="XM_026424086.2"/>
</dbReference>
<feature type="transmembrane region" description="Helical" evidence="6">
    <location>
        <begin position="418"/>
        <end position="437"/>
    </location>
</feature>
<dbReference type="PANTHER" id="PTHR10924:SF4">
    <property type="entry name" value="GH15861P"/>
    <property type="match status" value="1"/>
</dbReference>
<feature type="transmembrane region" description="Helical" evidence="6">
    <location>
        <begin position="159"/>
        <end position="179"/>
    </location>
</feature>
<dbReference type="Pfam" id="PF07690">
    <property type="entry name" value="MFS_1"/>
    <property type="match status" value="1"/>
</dbReference>
<feature type="transmembrane region" description="Helical" evidence="6">
    <location>
        <begin position="321"/>
        <end position="342"/>
    </location>
</feature>
<evidence type="ECO:0000256" key="2">
    <source>
        <dbReference type="ARBA" id="ARBA00022692"/>
    </source>
</evidence>